<reference evidence="5 6" key="1">
    <citation type="submission" date="2018-08" db="EMBL/GenBank/DDBJ databases">
        <title>Henriciella mobilis sp. nov., isolated from seawater.</title>
        <authorList>
            <person name="Cheng H."/>
            <person name="Wu Y.-H."/>
            <person name="Xu X.-W."/>
            <person name="Guo L.-L."/>
        </authorList>
    </citation>
    <scope>NUCLEOTIDE SEQUENCE [LARGE SCALE GENOMIC DNA]</scope>
    <source>
        <strain evidence="5 6">JN25</strain>
    </source>
</reference>
<dbReference type="InterPro" id="IPR023213">
    <property type="entry name" value="CAT-like_dom_sf"/>
</dbReference>
<accession>A0A399R758</accession>
<dbReference type="Gene3D" id="3.30.559.10">
    <property type="entry name" value="Chloramphenicol acetyltransferase-like domain"/>
    <property type="match status" value="1"/>
</dbReference>
<dbReference type="InterPro" id="IPR001078">
    <property type="entry name" value="2-oxoacid_DH_actylTfrase"/>
</dbReference>
<dbReference type="GO" id="GO:0005737">
    <property type="term" value="C:cytoplasm"/>
    <property type="evidence" value="ECO:0007669"/>
    <property type="project" value="TreeGrafter"/>
</dbReference>
<gene>
    <name evidence="5" type="ORF">D1223_15340</name>
</gene>
<keyword evidence="2" id="KW-0808">Transferase</keyword>
<dbReference type="Pfam" id="PF00198">
    <property type="entry name" value="2-oxoacid_dh"/>
    <property type="match status" value="1"/>
</dbReference>
<dbReference type="InterPro" id="IPR050743">
    <property type="entry name" value="2-oxoacid_DH_E2_comp"/>
</dbReference>
<evidence type="ECO:0000256" key="2">
    <source>
        <dbReference type="ARBA" id="ARBA00022679"/>
    </source>
</evidence>
<dbReference type="AlphaFoldDB" id="A0A399R758"/>
<dbReference type="GO" id="GO:0031405">
    <property type="term" value="F:lipoic acid binding"/>
    <property type="evidence" value="ECO:0007669"/>
    <property type="project" value="TreeGrafter"/>
</dbReference>
<dbReference type="RefSeq" id="WP_119377311.1">
    <property type="nucleotide sequence ID" value="NZ_QWFX01000014.1"/>
</dbReference>
<sequence length="224" mass="23932">MAEAQPFRGVRKVIADRMMASLQGSAQLTYHGDADITALMQMRRGWKEQGEPVSLEACVIFALAQTLRAFPAFNATADDRSITISEPIDLSIAISTPAGLMTPVVKGIGHDSLKALADKRRDLIGRAMSGKLSVSEMKGGSFTLSNLGHTRVRYFTPILNAGQVALLGVGRLEDQVSLDAEGAVTVRQLLPLSLTADHRIIDGEPAGLFLDSLCKALEAFDAAP</sequence>
<dbReference type="PANTHER" id="PTHR43178">
    <property type="entry name" value="DIHYDROLIPOAMIDE ACETYLTRANSFERASE COMPONENT OF PYRUVATE DEHYDROGENASE COMPLEX"/>
    <property type="match status" value="1"/>
</dbReference>
<evidence type="ECO:0000256" key="3">
    <source>
        <dbReference type="ARBA" id="ARBA00023315"/>
    </source>
</evidence>
<dbReference type="Proteomes" id="UP000266385">
    <property type="component" value="Unassembled WGS sequence"/>
</dbReference>
<evidence type="ECO:0000313" key="5">
    <source>
        <dbReference type="EMBL" id="RIJ27198.1"/>
    </source>
</evidence>
<protein>
    <submittedName>
        <fullName evidence="5">2-oxo acid dehydrogenase subunit E2</fullName>
    </submittedName>
</protein>
<dbReference type="EMBL" id="QWFX01000014">
    <property type="protein sequence ID" value="RIJ27198.1"/>
    <property type="molecule type" value="Genomic_DNA"/>
</dbReference>
<dbReference type="SUPFAM" id="SSF52777">
    <property type="entry name" value="CoA-dependent acyltransferases"/>
    <property type="match status" value="1"/>
</dbReference>
<comment type="cofactor">
    <cofactor evidence="1">
        <name>(R)-lipoate</name>
        <dbReference type="ChEBI" id="CHEBI:83088"/>
    </cofactor>
</comment>
<organism evidence="5 6">
    <name type="scientific">Henriciella mobilis</name>
    <dbReference type="NCBI Taxonomy" id="2305467"/>
    <lineage>
        <taxon>Bacteria</taxon>
        <taxon>Pseudomonadati</taxon>
        <taxon>Pseudomonadota</taxon>
        <taxon>Alphaproteobacteria</taxon>
        <taxon>Hyphomonadales</taxon>
        <taxon>Hyphomonadaceae</taxon>
        <taxon>Henriciella</taxon>
    </lineage>
</organism>
<evidence type="ECO:0000259" key="4">
    <source>
        <dbReference type="Pfam" id="PF00198"/>
    </source>
</evidence>
<name>A0A399R758_9PROT</name>
<feature type="domain" description="2-oxoacid dehydrogenase acyltransferase catalytic" evidence="4">
    <location>
        <begin position="3"/>
        <end position="220"/>
    </location>
</feature>
<dbReference type="OrthoDB" id="9805770at2"/>
<dbReference type="GO" id="GO:0016407">
    <property type="term" value="F:acetyltransferase activity"/>
    <property type="evidence" value="ECO:0007669"/>
    <property type="project" value="TreeGrafter"/>
</dbReference>
<evidence type="ECO:0000256" key="1">
    <source>
        <dbReference type="ARBA" id="ARBA00001938"/>
    </source>
</evidence>
<dbReference type="PANTHER" id="PTHR43178:SF5">
    <property type="entry name" value="LIPOAMIDE ACYLTRANSFERASE COMPONENT OF BRANCHED-CHAIN ALPHA-KETO ACID DEHYDROGENASE COMPLEX, MITOCHONDRIAL"/>
    <property type="match status" value="1"/>
</dbReference>
<keyword evidence="3" id="KW-0012">Acyltransferase</keyword>
<evidence type="ECO:0000313" key="6">
    <source>
        <dbReference type="Proteomes" id="UP000266385"/>
    </source>
</evidence>
<comment type="caution">
    <text evidence="5">The sequence shown here is derived from an EMBL/GenBank/DDBJ whole genome shotgun (WGS) entry which is preliminary data.</text>
</comment>
<keyword evidence="6" id="KW-1185">Reference proteome</keyword>
<proteinExistence type="predicted"/>